<evidence type="ECO:0000313" key="2">
    <source>
        <dbReference type="Proteomes" id="UP001219525"/>
    </source>
</evidence>
<reference evidence="1" key="1">
    <citation type="submission" date="2023-03" db="EMBL/GenBank/DDBJ databases">
        <title>Massive genome expansion in bonnet fungi (Mycena s.s.) driven by repeated elements and novel gene families across ecological guilds.</title>
        <authorList>
            <consortium name="Lawrence Berkeley National Laboratory"/>
            <person name="Harder C.B."/>
            <person name="Miyauchi S."/>
            <person name="Viragh M."/>
            <person name="Kuo A."/>
            <person name="Thoen E."/>
            <person name="Andreopoulos B."/>
            <person name="Lu D."/>
            <person name="Skrede I."/>
            <person name="Drula E."/>
            <person name="Henrissat B."/>
            <person name="Morin E."/>
            <person name="Kohler A."/>
            <person name="Barry K."/>
            <person name="LaButti K."/>
            <person name="Morin E."/>
            <person name="Salamov A."/>
            <person name="Lipzen A."/>
            <person name="Mereny Z."/>
            <person name="Hegedus B."/>
            <person name="Baldrian P."/>
            <person name="Stursova M."/>
            <person name="Weitz H."/>
            <person name="Taylor A."/>
            <person name="Grigoriev I.V."/>
            <person name="Nagy L.G."/>
            <person name="Martin F."/>
            <person name="Kauserud H."/>
        </authorList>
    </citation>
    <scope>NUCLEOTIDE SEQUENCE</scope>
    <source>
        <strain evidence="1">9144</strain>
    </source>
</reference>
<comment type="caution">
    <text evidence="1">The sequence shown here is derived from an EMBL/GenBank/DDBJ whole genome shotgun (WGS) entry which is preliminary data.</text>
</comment>
<gene>
    <name evidence="1" type="ORF">GGX14DRAFT_396973</name>
</gene>
<sequence>MACRAIRGEWINSQNTSQNEGLDGKKYSVRLQGDSMAVLCTATMANMADRKKVVIAFLRFGIQEILSLGHVLDRPVCLSTEFIDRRLPVYKPWVEPFLYRTIITSQPDPGLYAKTRNALSIHPIIYMNTLRLILQQKPPSFFRDSVRNLYLAEPDLEDSKLVLSSCREVKNLWLNSKSTILPDLLPLVENLPLKRFYGYICPLFGSYNSPEKIDFTHRLFSHITHLSLFDNPRAADPEIWCKVILIPHLTHLSFLSSRFHTIWLRVLQQCPSLRLLVGIGIISDLPHADELKKDPRFVLMYCRGITRDWQMGAYTGVDYWSRAEEFAAKRRSGEIDAHQYRLEGDESRKLGERHF</sequence>
<organism evidence="1 2">
    <name type="scientific">Mycena pura</name>
    <dbReference type="NCBI Taxonomy" id="153505"/>
    <lineage>
        <taxon>Eukaryota</taxon>
        <taxon>Fungi</taxon>
        <taxon>Dikarya</taxon>
        <taxon>Basidiomycota</taxon>
        <taxon>Agaricomycotina</taxon>
        <taxon>Agaricomycetes</taxon>
        <taxon>Agaricomycetidae</taxon>
        <taxon>Agaricales</taxon>
        <taxon>Marasmiineae</taxon>
        <taxon>Mycenaceae</taxon>
        <taxon>Mycena</taxon>
    </lineage>
</organism>
<dbReference type="AlphaFoldDB" id="A0AAD6VDE0"/>
<proteinExistence type="predicted"/>
<name>A0AAD6VDE0_9AGAR</name>
<dbReference type="EMBL" id="JARJCW010000039">
    <property type="protein sequence ID" value="KAJ7206588.1"/>
    <property type="molecule type" value="Genomic_DNA"/>
</dbReference>
<protein>
    <submittedName>
        <fullName evidence="1">Uncharacterized protein</fullName>
    </submittedName>
</protein>
<evidence type="ECO:0000313" key="1">
    <source>
        <dbReference type="EMBL" id="KAJ7206588.1"/>
    </source>
</evidence>
<accession>A0AAD6VDE0</accession>
<dbReference type="Proteomes" id="UP001219525">
    <property type="component" value="Unassembled WGS sequence"/>
</dbReference>
<keyword evidence="2" id="KW-1185">Reference proteome</keyword>